<sequence length="310" mass="32492">MRTPKKLGLGIAGIALLALTACGGPAGSTSEGDPEESGAGAETSADNPYGLEVAENPEFPEGSTMAELAEAGSITIGTKFDQPLFGLVGPDGSPVGFDVAIGALVAAELGIEFGDIEFEETVSANRETFIQNGTVDIVVATYTINDARKEVISFAGPYYEAGQALMVAAGNPEGIEGPEDLEGQPVCSVEGSTPAARIVDEYGADLQATDTYSNCLDPLRNGQVVAVTTDNVILSGFVDQNAGEFELVNEGETFTEEPYGIGLSLEDTEFRDWINDVLEASYEDGTWDSLWEQTAGTVLPTPEPPAVDRY</sequence>
<reference evidence="8" key="1">
    <citation type="journal article" date="2019" name="Int. J. Syst. Evol. Microbiol.">
        <title>The Global Catalogue of Microorganisms (GCM) 10K type strain sequencing project: providing services to taxonomists for standard genome sequencing and annotation.</title>
        <authorList>
            <consortium name="The Broad Institute Genomics Platform"/>
            <consortium name="The Broad Institute Genome Sequencing Center for Infectious Disease"/>
            <person name="Wu L."/>
            <person name="Ma J."/>
        </authorList>
    </citation>
    <scope>NUCLEOTIDE SEQUENCE [LARGE SCALE GENOMIC DNA]</scope>
    <source>
        <strain evidence="8">JCM 16026</strain>
    </source>
</reference>
<feature type="chain" id="PRO_5047516590" evidence="5">
    <location>
        <begin position="24"/>
        <end position="310"/>
    </location>
</feature>
<dbReference type="InterPro" id="IPR001638">
    <property type="entry name" value="Solute-binding_3/MltF_N"/>
</dbReference>
<evidence type="ECO:0000256" key="3">
    <source>
        <dbReference type="ARBA" id="ARBA00022729"/>
    </source>
</evidence>
<evidence type="ECO:0000256" key="2">
    <source>
        <dbReference type="ARBA" id="ARBA00022448"/>
    </source>
</evidence>
<protein>
    <submittedName>
        <fullName evidence="7">Glutamate ABC transporter substrate-binding protein</fullName>
    </submittedName>
</protein>
<feature type="region of interest" description="Disordered" evidence="4">
    <location>
        <begin position="25"/>
        <end position="57"/>
    </location>
</feature>
<comment type="caution">
    <text evidence="7">The sequence shown here is derived from an EMBL/GenBank/DDBJ whole genome shotgun (WGS) entry which is preliminary data.</text>
</comment>
<dbReference type="SUPFAM" id="SSF53850">
    <property type="entry name" value="Periplasmic binding protein-like II"/>
    <property type="match status" value="1"/>
</dbReference>
<gene>
    <name evidence="7" type="ORF">GCM10009846_21610</name>
</gene>
<feature type="signal peptide" evidence="5">
    <location>
        <begin position="1"/>
        <end position="23"/>
    </location>
</feature>
<proteinExistence type="inferred from homology"/>
<dbReference type="InterPro" id="IPR051455">
    <property type="entry name" value="Bact_solute-bind_prot3"/>
</dbReference>
<comment type="similarity">
    <text evidence="1">Belongs to the bacterial solute-binding protein 3 family.</text>
</comment>
<dbReference type="SMART" id="SM00062">
    <property type="entry name" value="PBPb"/>
    <property type="match status" value="1"/>
</dbReference>
<dbReference type="PANTHER" id="PTHR30085">
    <property type="entry name" value="AMINO ACID ABC TRANSPORTER PERMEASE"/>
    <property type="match status" value="1"/>
</dbReference>
<organism evidence="7 8">
    <name type="scientific">Agrococcus versicolor</name>
    <dbReference type="NCBI Taxonomy" id="501482"/>
    <lineage>
        <taxon>Bacteria</taxon>
        <taxon>Bacillati</taxon>
        <taxon>Actinomycetota</taxon>
        <taxon>Actinomycetes</taxon>
        <taxon>Micrococcales</taxon>
        <taxon>Microbacteriaceae</taxon>
        <taxon>Agrococcus</taxon>
    </lineage>
</organism>
<dbReference type="PROSITE" id="PS51257">
    <property type="entry name" value="PROKAR_LIPOPROTEIN"/>
    <property type="match status" value="1"/>
</dbReference>
<dbReference type="Gene3D" id="3.40.190.10">
    <property type="entry name" value="Periplasmic binding protein-like II"/>
    <property type="match status" value="2"/>
</dbReference>
<evidence type="ECO:0000259" key="6">
    <source>
        <dbReference type="SMART" id="SM00062"/>
    </source>
</evidence>
<dbReference type="Proteomes" id="UP001501599">
    <property type="component" value="Unassembled WGS sequence"/>
</dbReference>
<keyword evidence="2" id="KW-0813">Transport</keyword>
<evidence type="ECO:0000256" key="1">
    <source>
        <dbReference type="ARBA" id="ARBA00010333"/>
    </source>
</evidence>
<dbReference type="RefSeq" id="WP_344343468.1">
    <property type="nucleotide sequence ID" value="NZ_BAAAQT010000006.1"/>
</dbReference>
<dbReference type="EMBL" id="BAAAQT010000006">
    <property type="protein sequence ID" value="GAA2174691.1"/>
    <property type="molecule type" value="Genomic_DNA"/>
</dbReference>
<name>A0ABP5MP42_9MICO</name>
<evidence type="ECO:0000313" key="8">
    <source>
        <dbReference type="Proteomes" id="UP001501599"/>
    </source>
</evidence>
<evidence type="ECO:0000313" key="7">
    <source>
        <dbReference type="EMBL" id="GAA2174691.1"/>
    </source>
</evidence>
<feature type="domain" description="Solute-binding protein family 3/N-terminal" evidence="6">
    <location>
        <begin position="73"/>
        <end position="298"/>
    </location>
</feature>
<accession>A0ABP5MP42</accession>
<evidence type="ECO:0000256" key="5">
    <source>
        <dbReference type="SAM" id="SignalP"/>
    </source>
</evidence>
<evidence type="ECO:0000256" key="4">
    <source>
        <dbReference type="SAM" id="MobiDB-lite"/>
    </source>
</evidence>
<dbReference type="CDD" id="cd13690">
    <property type="entry name" value="PBP2_GluB"/>
    <property type="match status" value="1"/>
</dbReference>
<dbReference type="Pfam" id="PF00497">
    <property type="entry name" value="SBP_bac_3"/>
    <property type="match status" value="1"/>
</dbReference>
<dbReference type="PANTHER" id="PTHR30085:SF6">
    <property type="entry name" value="ABC TRANSPORTER GLUTAMINE-BINDING PROTEIN GLNH"/>
    <property type="match status" value="1"/>
</dbReference>
<keyword evidence="3 5" id="KW-0732">Signal</keyword>
<keyword evidence="8" id="KW-1185">Reference proteome</keyword>